<organism evidence="7 8">
    <name type="scientific">Paenibacillus terrae</name>
    <dbReference type="NCBI Taxonomy" id="159743"/>
    <lineage>
        <taxon>Bacteria</taxon>
        <taxon>Bacillati</taxon>
        <taxon>Bacillota</taxon>
        <taxon>Bacilli</taxon>
        <taxon>Bacillales</taxon>
        <taxon>Paenibacillaceae</taxon>
        <taxon>Paenibacillus</taxon>
    </lineage>
</organism>
<dbReference type="InterPro" id="IPR017871">
    <property type="entry name" value="ABC_transporter-like_CS"/>
</dbReference>
<dbReference type="EMBL" id="JTHP01000101">
    <property type="protein sequence ID" value="KJD42640.1"/>
    <property type="molecule type" value="Genomic_DNA"/>
</dbReference>
<dbReference type="PROSITE" id="PS50893">
    <property type="entry name" value="ABC_TRANSPORTER_2"/>
    <property type="match status" value="1"/>
</dbReference>
<dbReference type="Proteomes" id="UP000032534">
    <property type="component" value="Unassembled WGS sequence"/>
</dbReference>
<feature type="domain" description="ABC transporter" evidence="6">
    <location>
        <begin position="9"/>
        <end position="249"/>
    </location>
</feature>
<dbReference type="CDD" id="cd10147">
    <property type="entry name" value="Wzt_C-like"/>
    <property type="match status" value="1"/>
</dbReference>
<evidence type="ECO:0000313" key="8">
    <source>
        <dbReference type="Proteomes" id="UP000032534"/>
    </source>
</evidence>
<dbReference type="PROSITE" id="PS00211">
    <property type="entry name" value="ABC_TRANSPORTER_1"/>
    <property type="match status" value="1"/>
</dbReference>
<dbReference type="GO" id="GO:0016887">
    <property type="term" value="F:ATP hydrolysis activity"/>
    <property type="evidence" value="ECO:0007669"/>
    <property type="project" value="InterPro"/>
</dbReference>
<dbReference type="GO" id="GO:0140359">
    <property type="term" value="F:ABC-type transporter activity"/>
    <property type="evidence" value="ECO:0007669"/>
    <property type="project" value="InterPro"/>
</dbReference>
<dbReference type="SMART" id="SM00382">
    <property type="entry name" value="AAA"/>
    <property type="match status" value="1"/>
</dbReference>
<dbReference type="PANTHER" id="PTHR46743">
    <property type="entry name" value="TEICHOIC ACIDS EXPORT ATP-BINDING PROTEIN TAGH"/>
    <property type="match status" value="1"/>
</dbReference>
<comment type="caution">
    <text evidence="7">The sequence shown here is derived from an EMBL/GenBank/DDBJ whole genome shotgun (WGS) entry which is preliminary data.</text>
</comment>
<dbReference type="PANTHER" id="PTHR46743:SF2">
    <property type="entry name" value="TEICHOIC ACIDS EXPORT ATP-BINDING PROTEIN TAGH"/>
    <property type="match status" value="1"/>
</dbReference>
<dbReference type="Pfam" id="PF14524">
    <property type="entry name" value="Wzt_C"/>
    <property type="match status" value="1"/>
</dbReference>
<keyword evidence="8" id="KW-1185">Reference proteome</keyword>
<accession>A0A0D7WTZ9</accession>
<dbReference type="InterPro" id="IPR050683">
    <property type="entry name" value="Bact_Polysacc_Export_ATP-bd"/>
</dbReference>
<dbReference type="GO" id="GO:0005524">
    <property type="term" value="F:ATP binding"/>
    <property type="evidence" value="ECO:0007669"/>
    <property type="project" value="UniProtKB-KW"/>
</dbReference>
<name>A0A0D7WTZ9_9BACL</name>
<dbReference type="Pfam" id="PF00005">
    <property type="entry name" value="ABC_tran"/>
    <property type="match status" value="1"/>
</dbReference>
<dbReference type="Gene3D" id="3.40.50.300">
    <property type="entry name" value="P-loop containing nucleotide triphosphate hydrolases"/>
    <property type="match status" value="1"/>
</dbReference>
<dbReference type="InterPro" id="IPR015860">
    <property type="entry name" value="ABC_transpr_TagH-like"/>
</dbReference>
<evidence type="ECO:0000256" key="2">
    <source>
        <dbReference type="ARBA" id="ARBA00022448"/>
    </source>
</evidence>
<dbReference type="SUPFAM" id="SSF52540">
    <property type="entry name" value="P-loop containing nucleoside triphosphate hydrolases"/>
    <property type="match status" value="1"/>
</dbReference>
<dbReference type="AlphaFoldDB" id="A0A0D7WTZ9"/>
<dbReference type="InterPro" id="IPR003439">
    <property type="entry name" value="ABC_transporter-like_ATP-bd"/>
</dbReference>
<keyword evidence="5" id="KW-1278">Translocase</keyword>
<keyword evidence="2" id="KW-0813">Transport</keyword>
<keyword evidence="4 7" id="KW-0067">ATP-binding</keyword>
<dbReference type="GO" id="GO:0016020">
    <property type="term" value="C:membrane"/>
    <property type="evidence" value="ECO:0007669"/>
    <property type="project" value="InterPro"/>
</dbReference>
<evidence type="ECO:0000313" key="7">
    <source>
        <dbReference type="EMBL" id="KJD42640.1"/>
    </source>
</evidence>
<dbReference type="InterPro" id="IPR003593">
    <property type="entry name" value="AAA+_ATPase"/>
</dbReference>
<proteinExistence type="inferred from homology"/>
<evidence type="ECO:0000256" key="5">
    <source>
        <dbReference type="ARBA" id="ARBA00022967"/>
    </source>
</evidence>
<reference evidence="7 8" key="1">
    <citation type="submission" date="2014-11" db="EMBL/GenBank/DDBJ databases">
        <title>Draft Genome Sequences of Paenibacillus polymyxa NRRL B-30509 and Paenibacillus terrae NRRL B-30644, Strains from a Poultry Environment that Produce Tridecaptin A and Paenicidins.</title>
        <authorList>
            <person name="van Belkum M.J."/>
            <person name="Lohans C.T."/>
            <person name="Vederas J.C."/>
        </authorList>
    </citation>
    <scope>NUCLEOTIDE SEQUENCE [LARGE SCALE GENOMIC DNA]</scope>
    <source>
        <strain evidence="7 8">NRRL B-30644</strain>
    </source>
</reference>
<dbReference type="InterPro" id="IPR029439">
    <property type="entry name" value="Wzt_C"/>
</dbReference>
<sequence>MTQNESIAVEVNDVTKIYKIYDNPNERLKEAIHPFKKKYHSDFKAISDLSFSINKGQAIGIIGKNGSGKSTLLKMITGVITPTSGSIKVNGKIAALLELGAGFNPDLTGMENIYLNGTLMGYSKIEMDGKLESITSFADIGDFINQPVKMYSSGMFARLAFAVAINVDPDILIVDEALSVGDIYFQAKCITKMKELSKKSTVLFVSHSMDTIKSFCDTALLIDKGHMVEIGPVKRVAQIYENIVNQEIADMKRVQSLDIFVNSETDKKSSLLLLEEDPAFAKRANEFRSGTGDARFIRADLLVNGEVVNQVPFGEMVTLRLVAQYYKDIDSEGTIGYMVRNHTGVDVFGMNIYNKAKLVPKMQAGGILEVNFNFRNLLSESGKYTISIGLKPKPFEPLYLDSVSIAVVFEVPKPENNYVPGLIFVDNTIDLQVIN</sequence>
<dbReference type="InterPro" id="IPR027417">
    <property type="entry name" value="P-loop_NTPase"/>
</dbReference>
<protein>
    <submittedName>
        <fullName evidence="7">ABC transporter ATP-binding protein</fullName>
    </submittedName>
</protein>
<comment type="similarity">
    <text evidence="1">Belongs to the ABC transporter superfamily.</text>
</comment>
<evidence type="ECO:0000259" key="6">
    <source>
        <dbReference type="PROSITE" id="PS50893"/>
    </source>
</evidence>
<dbReference type="CDD" id="cd03220">
    <property type="entry name" value="ABC_KpsT_Wzt"/>
    <property type="match status" value="1"/>
</dbReference>
<evidence type="ECO:0000256" key="3">
    <source>
        <dbReference type="ARBA" id="ARBA00022741"/>
    </source>
</evidence>
<evidence type="ECO:0000256" key="1">
    <source>
        <dbReference type="ARBA" id="ARBA00005417"/>
    </source>
</evidence>
<dbReference type="RefSeq" id="WP_044649040.1">
    <property type="nucleotide sequence ID" value="NZ_JTHP01000101.1"/>
</dbReference>
<dbReference type="Gene3D" id="2.70.50.60">
    <property type="entry name" value="abc- transporter (atp binding component) like domain"/>
    <property type="match status" value="1"/>
</dbReference>
<dbReference type="PATRIC" id="fig|159743.3.peg.6032"/>
<gene>
    <name evidence="7" type="ORF">QD47_27090</name>
</gene>
<keyword evidence="3" id="KW-0547">Nucleotide-binding</keyword>
<dbReference type="OrthoDB" id="9778870at2"/>
<evidence type="ECO:0000256" key="4">
    <source>
        <dbReference type="ARBA" id="ARBA00022840"/>
    </source>
</evidence>